<dbReference type="NCBIfam" id="TIGR01891">
    <property type="entry name" value="amidohydrolases"/>
    <property type="match status" value="1"/>
</dbReference>
<accession>A0ABT2NKM8</accession>
<gene>
    <name evidence="3" type="ORF">N5I32_03790</name>
</gene>
<dbReference type="Gene3D" id="3.40.630.10">
    <property type="entry name" value="Zn peptidases"/>
    <property type="match status" value="1"/>
</dbReference>
<dbReference type="Pfam" id="PF01546">
    <property type="entry name" value="Peptidase_M20"/>
    <property type="match status" value="1"/>
</dbReference>
<dbReference type="InterPro" id="IPR036264">
    <property type="entry name" value="Bact_exopeptidase_dim_dom"/>
</dbReference>
<dbReference type="Pfam" id="PF07687">
    <property type="entry name" value="M20_dimer"/>
    <property type="match status" value="1"/>
</dbReference>
<feature type="domain" description="Peptidase M20 dimerisation" evidence="2">
    <location>
        <begin position="187"/>
        <end position="281"/>
    </location>
</feature>
<dbReference type="PANTHER" id="PTHR11014">
    <property type="entry name" value="PEPTIDASE M20 FAMILY MEMBER"/>
    <property type="match status" value="1"/>
</dbReference>
<dbReference type="InterPro" id="IPR017439">
    <property type="entry name" value="Amidohydrolase"/>
</dbReference>
<dbReference type="InterPro" id="IPR002933">
    <property type="entry name" value="Peptidase_M20"/>
</dbReference>
<proteinExistence type="predicted"/>
<dbReference type="PIRSF" id="PIRSF005962">
    <property type="entry name" value="Pept_M20D_amidohydro"/>
    <property type="match status" value="1"/>
</dbReference>
<evidence type="ECO:0000256" key="1">
    <source>
        <dbReference type="ARBA" id="ARBA00022801"/>
    </source>
</evidence>
<keyword evidence="1" id="KW-0378">Hydrolase</keyword>
<dbReference type="EMBL" id="JAOCQF010000001">
    <property type="protein sequence ID" value="MCT8328633.1"/>
    <property type="molecule type" value="Genomic_DNA"/>
</dbReference>
<protein>
    <submittedName>
        <fullName evidence="3">M20 family metallopeptidase</fullName>
    </submittedName>
</protein>
<evidence type="ECO:0000313" key="4">
    <source>
        <dbReference type="Proteomes" id="UP001205601"/>
    </source>
</evidence>
<sequence>MPVLNSIAEMEAEMKGWRRHLHAHPELGLDCQATAAFVAARLREFGVDEIHEGVGRTGVVALIRGRAGGRTLGLRADMDALPMTETTGAPHASTVPGRMHACGHDGHTTMLLGAAKYLAQTRNFAGTVALVFQPGEETGEGGPAMLADGLMERFGITEIHALHTSPKQDLGTFLTRPGPFMAAVSDFDIRIFGHGGHASRPEEARDPVAAALAIGNALMTILARNTAANDQLVVSITQVQAGSTHNVIPAEAYIGGTIRSYRPEVQEMALARLRAICEGVAAAMDVTVEIGRQIDLAPTVNDPEATRFALSVAREVAGEGRTIGDHPPLMGSEDFGAMLAARPGAMLFLGQGKGPGVHETGFDFNDAAAPYGASYFARLVERALPLP</sequence>
<dbReference type="SUPFAM" id="SSF53187">
    <property type="entry name" value="Zn-dependent exopeptidases"/>
    <property type="match status" value="1"/>
</dbReference>
<reference evidence="4" key="1">
    <citation type="submission" date="2023-07" db="EMBL/GenBank/DDBJ databases">
        <title>Defluviimonas sediminis sp. nov., isolated from mangrove sediment.</title>
        <authorList>
            <person name="Liu L."/>
            <person name="Li J."/>
            <person name="Huang Y."/>
            <person name="Pan J."/>
            <person name="Li M."/>
        </authorList>
    </citation>
    <scope>NUCLEOTIDE SEQUENCE [LARGE SCALE GENOMIC DNA]</scope>
    <source>
        <strain evidence="4">FT324</strain>
    </source>
</reference>
<dbReference type="RefSeq" id="WP_261494058.1">
    <property type="nucleotide sequence ID" value="NZ_JAOCQF010000001.1"/>
</dbReference>
<organism evidence="3 4">
    <name type="scientific">Albidovulum sediminis</name>
    <dbReference type="NCBI Taxonomy" id="3066345"/>
    <lineage>
        <taxon>Bacteria</taxon>
        <taxon>Pseudomonadati</taxon>
        <taxon>Pseudomonadota</taxon>
        <taxon>Alphaproteobacteria</taxon>
        <taxon>Rhodobacterales</taxon>
        <taxon>Paracoccaceae</taxon>
        <taxon>Albidovulum</taxon>
    </lineage>
</organism>
<name>A0ABT2NKM8_9RHOB</name>
<comment type="caution">
    <text evidence="3">The sequence shown here is derived from an EMBL/GenBank/DDBJ whole genome shotgun (WGS) entry which is preliminary data.</text>
</comment>
<evidence type="ECO:0000259" key="2">
    <source>
        <dbReference type="Pfam" id="PF07687"/>
    </source>
</evidence>
<dbReference type="PANTHER" id="PTHR11014:SF63">
    <property type="entry name" value="METALLOPEPTIDASE, PUTATIVE (AFU_ORTHOLOGUE AFUA_6G09600)-RELATED"/>
    <property type="match status" value="1"/>
</dbReference>
<evidence type="ECO:0000313" key="3">
    <source>
        <dbReference type="EMBL" id="MCT8328633.1"/>
    </source>
</evidence>
<dbReference type="Proteomes" id="UP001205601">
    <property type="component" value="Unassembled WGS sequence"/>
</dbReference>
<dbReference type="InterPro" id="IPR011650">
    <property type="entry name" value="Peptidase_M20_dimer"/>
</dbReference>
<keyword evidence="4" id="KW-1185">Reference proteome</keyword>
<dbReference type="SUPFAM" id="SSF55031">
    <property type="entry name" value="Bacterial exopeptidase dimerisation domain"/>
    <property type="match status" value="1"/>
</dbReference>
<dbReference type="CDD" id="cd05666">
    <property type="entry name" value="M20_Acy1-like"/>
    <property type="match status" value="1"/>
</dbReference>
<dbReference type="Gene3D" id="3.30.70.360">
    <property type="match status" value="1"/>
</dbReference>